<reference evidence="8 9" key="1">
    <citation type="submission" date="2020-08" db="EMBL/GenBank/DDBJ databases">
        <authorList>
            <person name="Newling K."/>
            <person name="Davey J."/>
            <person name="Forrester S."/>
        </authorList>
    </citation>
    <scope>NUCLEOTIDE SEQUENCE [LARGE SCALE GENOMIC DNA]</scope>
    <source>
        <strain evidence="9">Crithidia deanei Carvalho (ATCC PRA-265)</strain>
    </source>
</reference>
<dbReference type="Proteomes" id="UP000515908">
    <property type="component" value="Chromosome 18"/>
</dbReference>
<evidence type="ECO:0000256" key="6">
    <source>
        <dbReference type="SAM" id="Coils"/>
    </source>
</evidence>
<dbReference type="SMART" id="SM00320">
    <property type="entry name" value="WD40"/>
    <property type="match status" value="3"/>
</dbReference>
<evidence type="ECO:0000256" key="2">
    <source>
        <dbReference type="ARBA" id="ARBA00022737"/>
    </source>
</evidence>
<dbReference type="PROSITE" id="PS50082">
    <property type="entry name" value="WD_REPEATS_2"/>
    <property type="match status" value="1"/>
</dbReference>
<dbReference type="GO" id="GO:0007015">
    <property type="term" value="P:actin filament organization"/>
    <property type="evidence" value="ECO:0007669"/>
    <property type="project" value="TreeGrafter"/>
</dbReference>
<keyword evidence="2 5" id="KW-0677">Repeat</keyword>
<dbReference type="Pfam" id="PF08953">
    <property type="entry name" value="DUF1899"/>
    <property type="match status" value="1"/>
</dbReference>
<dbReference type="GO" id="GO:0005840">
    <property type="term" value="C:ribosome"/>
    <property type="evidence" value="ECO:0007669"/>
    <property type="project" value="UniProtKB-KW"/>
</dbReference>
<dbReference type="InterPro" id="IPR015505">
    <property type="entry name" value="Coronin"/>
</dbReference>
<dbReference type="PANTHER" id="PTHR10856">
    <property type="entry name" value="CORONIN"/>
    <property type="match status" value="1"/>
</dbReference>
<evidence type="ECO:0000256" key="5">
    <source>
        <dbReference type="RuleBase" id="RU280818"/>
    </source>
</evidence>
<dbReference type="Pfam" id="PF00400">
    <property type="entry name" value="WD40"/>
    <property type="match status" value="2"/>
</dbReference>
<evidence type="ECO:0000259" key="7">
    <source>
        <dbReference type="SMART" id="SM01166"/>
    </source>
</evidence>
<evidence type="ECO:0000313" key="9">
    <source>
        <dbReference type="Proteomes" id="UP000515908"/>
    </source>
</evidence>
<feature type="repeat" description="WD" evidence="4">
    <location>
        <begin position="120"/>
        <end position="156"/>
    </location>
</feature>
<dbReference type="InterPro" id="IPR036322">
    <property type="entry name" value="WD40_repeat_dom_sf"/>
</dbReference>
<dbReference type="GO" id="GO:0051015">
    <property type="term" value="F:actin filament binding"/>
    <property type="evidence" value="ECO:0007669"/>
    <property type="project" value="TreeGrafter"/>
</dbReference>
<dbReference type="AlphaFoldDB" id="A0A7G2CP78"/>
<feature type="domain" description="DUF1899" evidence="7">
    <location>
        <begin position="1"/>
        <end position="61"/>
    </location>
</feature>
<dbReference type="PANTHER" id="PTHR10856:SF0">
    <property type="entry name" value="CORONIN"/>
    <property type="match status" value="1"/>
</dbReference>
<accession>A0A7G2CP78</accession>
<dbReference type="SUPFAM" id="SSF50978">
    <property type="entry name" value="WD40 repeat-like"/>
    <property type="match status" value="1"/>
</dbReference>
<dbReference type="PROSITE" id="PS00678">
    <property type="entry name" value="WD_REPEATS_1"/>
    <property type="match status" value="1"/>
</dbReference>
<dbReference type="OrthoDB" id="1850764at2759"/>
<evidence type="ECO:0000313" key="8">
    <source>
        <dbReference type="EMBL" id="CAD2220754.1"/>
    </source>
</evidence>
<comment type="similarity">
    <text evidence="5">Belongs to the WD repeat coronin family.</text>
</comment>
<evidence type="ECO:0000256" key="3">
    <source>
        <dbReference type="ARBA" id="ARBA00022980"/>
    </source>
</evidence>
<dbReference type="InterPro" id="IPR019775">
    <property type="entry name" value="WD40_repeat_CS"/>
</dbReference>
<keyword evidence="1 4" id="KW-0853">WD repeat</keyword>
<proteinExistence type="inferred from homology"/>
<sequence length="495" mass="54682">MISRFRHTKCVPSSENTQMVGVNPCDVLWDGSNAISCGEKYVAIPWAGNGCTAVFGHGDHGRIPPNPPVFYGQPGAIIDSCFNPFNSSQLFSSSDEGNIFLWNIPAEGLHSSCSSPQGQLLGHSRKCGTIKCHPSCNGVLASAAADKLVNIWDVENCTARVQIKGHEDYATDLSWNLDGSLLSSVSKNKKLNIIDARLDKFVNSTESHSGVRSQRCLWAKRKNIVLSFGWDGSQRREIKAWDPRKFNSPVCTTVVDQSSSAPMTYFDEDTNLVMVASRGEGRVRCYELMEDHSLVHSFDAIGSEPAKGFCAFPKINLSVKECEIGRIYQLSQNKLQSTRLLVPRKLGSEEFQEDIFPPTFSTVSAIRADEYFSGKNSNPLELDLRFLFDAAESGKEVCVPTDIKTSKVEENTTSGNESAPPQKRVEVKHIHVDPSNMGEGTNRCSAGGSKAEIKDLLHKLQIERAAVKELRASVDEKEREISNIIDRITYITLQQ</sequence>
<dbReference type="EMBL" id="LR877162">
    <property type="protein sequence ID" value="CAD2220754.1"/>
    <property type="molecule type" value="Genomic_DNA"/>
</dbReference>
<dbReference type="InterPro" id="IPR001680">
    <property type="entry name" value="WD40_rpt"/>
</dbReference>
<dbReference type="Pfam" id="PF16300">
    <property type="entry name" value="WD40_4"/>
    <property type="match status" value="1"/>
</dbReference>
<keyword evidence="9" id="KW-1185">Reference proteome</keyword>
<keyword evidence="6" id="KW-0175">Coiled coil</keyword>
<dbReference type="Gene3D" id="2.130.10.10">
    <property type="entry name" value="YVTN repeat-like/Quinoprotein amine dehydrogenase"/>
    <property type="match status" value="1"/>
</dbReference>
<evidence type="ECO:0000256" key="1">
    <source>
        <dbReference type="ARBA" id="ARBA00022574"/>
    </source>
</evidence>
<protein>
    <recommendedName>
        <fullName evidence="5">Coronin</fullName>
    </recommendedName>
</protein>
<name>A0A7G2CP78_9TRYP</name>
<dbReference type="SMART" id="SM01166">
    <property type="entry name" value="DUF1899"/>
    <property type="match status" value="1"/>
</dbReference>
<keyword evidence="3" id="KW-0689">Ribosomal protein</keyword>
<evidence type="ECO:0000256" key="4">
    <source>
        <dbReference type="PROSITE-ProRule" id="PRU00221"/>
    </source>
</evidence>
<feature type="coiled-coil region" evidence="6">
    <location>
        <begin position="453"/>
        <end position="487"/>
    </location>
</feature>
<organism evidence="8 9">
    <name type="scientific">Angomonas deanei</name>
    <dbReference type="NCBI Taxonomy" id="59799"/>
    <lineage>
        <taxon>Eukaryota</taxon>
        <taxon>Discoba</taxon>
        <taxon>Euglenozoa</taxon>
        <taxon>Kinetoplastea</taxon>
        <taxon>Metakinetoplastina</taxon>
        <taxon>Trypanosomatida</taxon>
        <taxon>Trypanosomatidae</taxon>
        <taxon>Strigomonadinae</taxon>
        <taxon>Angomonas</taxon>
    </lineage>
</organism>
<dbReference type="VEuPathDB" id="TriTrypDB:ADEAN_000827700"/>
<dbReference type="SMART" id="SM01167">
    <property type="entry name" value="DUF1900"/>
    <property type="match status" value="1"/>
</dbReference>
<dbReference type="InterPro" id="IPR015048">
    <property type="entry name" value="DUF1899"/>
</dbReference>
<gene>
    <name evidence="8" type="ORF">ADEAN_000827700</name>
</gene>
<dbReference type="InterPro" id="IPR015943">
    <property type="entry name" value="WD40/YVTN_repeat-like_dom_sf"/>
</dbReference>
<keyword evidence="3" id="KW-0687">Ribonucleoprotein</keyword>